<keyword evidence="1" id="KW-0472">Membrane</keyword>
<dbReference type="EMBL" id="SMAG01000001">
    <property type="protein sequence ID" value="TCS96389.1"/>
    <property type="molecule type" value="Genomic_DNA"/>
</dbReference>
<keyword evidence="3" id="KW-1185">Reference proteome</keyword>
<evidence type="ECO:0000256" key="1">
    <source>
        <dbReference type="SAM" id="Phobius"/>
    </source>
</evidence>
<keyword evidence="1" id="KW-0812">Transmembrane</keyword>
<keyword evidence="1" id="KW-1133">Transmembrane helix</keyword>
<proteinExistence type="predicted"/>
<gene>
    <name evidence="2" type="ORF">EDD58_10120</name>
</gene>
<dbReference type="Pfam" id="PF12685">
    <property type="entry name" value="SpoIIIAH"/>
    <property type="match status" value="1"/>
</dbReference>
<evidence type="ECO:0000313" key="2">
    <source>
        <dbReference type="EMBL" id="TCS96389.1"/>
    </source>
</evidence>
<protein>
    <submittedName>
        <fullName evidence="2">Stage III sporulation protein AH</fullName>
    </submittedName>
</protein>
<sequence>MTMNKQTVWLVTMLTLMIVLSAYYIVTGPVQPADQVVKQTTDDKTGSMDVNIKTVGQSADPKTEPTTSSKANHDYFVAYQIQRDTLRGKLTEEYMKVMTNPEATKQESDEANKKINQLMKVDKAESVLEELIRKEGYNDAVVVTTESHVDVVVQSEKLSNNQAVKLISLAKQHLQVSPANVTVTFRP</sequence>
<feature type="transmembrane region" description="Helical" evidence="1">
    <location>
        <begin position="7"/>
        <end position="26"/>
    </location>
</feature>
<organism evidence="2 3">
    <name type="scientific">Hazenella coriacea</name>
    <dbReference type="NCBI Taxonomy" id="1179467"/>
    <lineage>
        <taxon>Bacteria</taxon>
        <taxon>Bacillati</taxon>
        <taxon>Bacillota</taxon>
        <taxon>Bacilli</taxon>
        <taxon>Bacillales</taxon>
        <taxon>Thermoactinomycetaceae</taxon>
        <taxon>Hazenella</taxon>
    </lineage>
</organism>
<name>A0A4R3L9L2_9BACL</name>
<dbReference type="OrthoDB" id="2939102at2"/>
<dbReference type="RefSeq" id="WP_131922812.1">
    <property type="nucleotide sequence ID" value="NZ_SMAG01000001.1"/>
</dbReference>
<dbReference type="InterPro" id="IPR038503">
    <property type="entry name" value="SpoIIIAH_sf"/>
</dbReference>
<comment type="caution">
    <text evidence="2">The sequence shown here is derived from an EMBL/GenBank/DDBJ whole genome shotgun (WGS) entry which is preliminary data.</text>
</comment>
<accession>A0A4R3L9L2</accession>
<dbReference type="Gene3D" id="1.10.287.4300">
    <property type="entry name" value="Stage III sporulation protein AH-like"/>
    <property type="match status" value="1"/>
</dbReference>
<dbReference type="AlphaFoldDB" id="A0A4R3L9L2"/>
<reference evidence="2 3" key="1">
    <citation type="submission" date="2019-03" db="EMBL/GenBank/DDBJ databases">
        <title>Genomic Encyclopedia of Type Strains, Phase IV (KMG-IV): sequencing the most valuable type-strain genomes for metagenomic binning, comparative biology and taxonomic classification.</title>
        <authorList>
            <person name="Goeker M."/>
        </authorList>
    </citation>
    <scope>NUCLEOTIDE SEQUENCE [LARGE SCALE GENOMIC DNA]</scope>
    <source>
        <strain evidence="2 3">DSM 45707</strain>
    </source>
</reference>
<dbReference type="Proteomes" id="UP000294937">
    <property type="component" value="Unassembled WGS sequence"/>
</dbReference>
<dbReference type="InterPro" id="IPR024232">
    <property type="entry name" value="SpoIIIAH"/>
</dbReference>
<evidence type="ECO:0000313" key="3">
    <source>
        <dbReference type="Proteomes" id="UP000294937"/>
    </source>
</evidence>